<dbReference type="STRING" id="797303.Natpe_0382"/>
<dbReference type="InterPro" id="IPR055522">
    <property type="entry name" value="DUF7096"/>
</dbReference>
<keyword evidence="1" id="KW-0175">Coiled coil</keyword>
<proteinExistence type="predicted"/>
<dbReference type="GeneID" id="14334841"/>
<sequence>MNRAIPPLLAAALVLSLTAIPVVADPVTGANDPLETLHQENLRAANSPSPQTIENTTNRLSLDETSRMRYAEYGSDLGAALASADDKIRVDHAQYTTVDKEFDDATADERRELLQNGYERLKEQSDGLEERERRAVRSHANDELSDEQLLQVLVRNHREATVLSESFAELDERSDRVQNFSLLVDDERDKLEMHRTEIRAQLDSAYRYGGSVDGNVIAIETSRNGYVLSLLGESYVREATRFDNRNASQSTQFEDILDAYDHARELYPWAYETVQSPSFNEYTTVQLYKIDNNHEHGHLEAYLDGGTGEIYREVQVIDRTSLPFENRKTSVKEGVEISVMETKADGPATVSVNDSETGDPISVPITVDGFAVGTTGDDGSLWYVPPKGEYELQVKTADGTSVPVTLSSS</sequence>
<evidence type="ECO:0000313" key="5">
    <source>
        <dbReference type="EMBL" id="AGB30314.1"/>
    </source>
</evidence>
<name>L0JGA3_NATP1</name>
<feature type="coiled-coil region" evidence="1">
    <location>
        <begin position="111"/>
        <end position="138"/>
    </location>
</feature>
<dbReference type="Pfam" id="PF23375">
    <property type="entry name" value="DUF7094"/>
    <property type="match status" value="1"/>
</dbReference>
<gene>
    <name evidence="5" type="ordered locus">Natpe_0382</name>
</gene>
<evidence type="ECO:0000259" key="3">
    <source>
        <dbReference type="Pfam" id="PF23375"/>
    </source>
</evidence>
<dbReference type="EMBL" id="CP003372">
    <property type="protein sequence ID" value="AGB30314.1"/>
    <property type="molecule type" value="Genomic_DNA"/>
</dbReference>
<dbReference type="AlphaFoldDB" id="L0JGA3"/>
<dbReference type="InterPro" id="IPR055520">
    <property type="entry name" value="DUF7094"/>
</dbReference>
<evidence type="ECO:0000259" key="4">
    <source>
        <dbReference type="Pfam" id="PF23379"/>
    </source>
</evidence>
<feature type="domain" description="Fibronectin-III type-like" evidence="2">
    <location>
        <begin position="328"/>
        <end position="400"/>
    </location>
</feature>
<dbReference type="Pfam" id="PF23374">
    <property type="entry name" value="Fn3_arc"/>
    <property type="match status" value="1"/>
</dbReference>
<dbReference type="eggNOG" id="arCOG03052">
    <property type="taxonomic scope" value="Archaea"/>
</dbReference>
<reference evidence="6" key="1">
    <citation type="submission" date="2012-02" db="EMBL/GenBank/DDBJ databases">
        <title>Complete sequence of chromosome of Natrinema pellirubrum DSM 15624.</title>
        <authorList>
            <person name="Lucas S."/>
            <person name="Han J."/>
            <person name="Lapidus A."/>
            <person name="Cheng J.-F."/>
            <person name="Goodwin L."/>
            <person name="Pitluck S."/>
            <person name="Peters L."/>
            <person name="Teshima H."/>
            <person name="Detter J.C."/>
            <person name="Han C."/>
            <person name="Tapia R."/>
            <person name="Land M."/>
            <person name="Hauser L."/>
            <person name="Kyrpides N."/>
            <person name="Ivanova N."/>
            <person name="Pagani I."/>
            <person name="Sproer C."/>
            <person name="Anderson I."/>
            <person name="Woyke T."/>
        </authorList>
    </citation>
    <scope>NUCLEOTIDE SEQUENCE [LARGE SCALE GENOMIC DNA]</scope>
    <source>
        <strain evidence="6">DSM 15624 / JCM 10476 / NCIMB 786</strain>
    </source>
</reference>
<evidence type="ECO:0000259" key="2">
    <source>
        <dbReference type="Pfam" id="PF23374"/>
    </source>
</evidence>
<dbReference type="HOGENOM" id="CLU_049558_1_0_2"/>
<evidence type="ECO:0000313" key="6">
    <source>
        <dbReference type="Proteomes" id="UP000010843"/>
    </source>
</evidence>
<dbReference type="RefSeq" id="WP_015298694.1">
    <property type="nucleotide sequence ID" value="NC_019962.1"/>
</dbReference>
<dbReference type="KEGG" id="npe:Natpe_0382"/>
<dbReference type="InterPro" id="IPR056397">
    <property type="entry name" value="Fn3_arc"/>
</dbReference>
<dbReference type="Pfam" id="PF23379">
    <property type="entry name" value="DUF7096"/>
    <property type="match status" value="1"/>
</dbReference>
<protein>
    <submittedName>
        <fullName evidence="5">Uncharacterized protein</fullName>
    </submittedName>
</protein>
<evidence type="ECO:0000256" key="1">
    <source>
        <dbReference type="SAM" id="Coils"/>
    </source>
</evidence>
<feature type="domain" description="DUF7094" evidence="3">
    <location>
        <begin position="218"/>
        <end position="323"/>
    </location>
</feature>
<accession>L0JGA3</accession>
<feature type="domain" description="DUF7096" evidence="4">
    <location>
        <begin position="1"/>
        <end position="209"/>
    </location>
</feature>
<dbReference type="Proteomes" id="UP000010843">
    <property type="component" value="Chromosome"/>
</dbReference>
<organism evidence="5 6">
    <name type="scientific">Natrinema pellirubrum (strain DSM 15624 / CIP 106293 / JCM 10476 / NCIMB 786 / 157)</name>
    <dbReference type="NCBI Taxonomy" id="797303"/>
    <lineage>
        <taxon>Archaea</taxon>
        <taxon>Methanobacteriati</taxon>
        <taxon>Methanobacteriota</taxon>
        <taxon>Stenosarchaea group</taxon>
        <taxon>Halobacteria</taxon>
        <taxon>Halobacteriales</taxon>
        <taxon>Natrialbaceae</taxon>
        <taxon>Natrinema</taxon>
    </lineage>
</organism>